<feature type="transmembrane region" description="Helical" evidence="6">
    <location>
        <begin position="238"/>
        <end position="258"/>
    </location>
</feature>
<comment type="caution">
    <text evidence="7">The sequence shown here is derived from an EMBL/GenBank/DDBJ whole genome shotgun (WGS) entry which is preliminary data.</text>
</comment>
<comment type="subcellular location">
    <subcellularLocation>
        <location evidence="1">Cell membrane</location>
        <topology evidence="1">Multi-pass membrane protein</topology>
    </subcellularLocation>
</comment>
<feature type="transmembrane region" description="Helical" evidence="6">
    <location>
        <begin position="108"/>
        <end position="132"/>
    </location>
</feature>
<dbReference type="PANTHER" id="PTHR47089">
    <property type="entry name" value="ABC TRANSPORTER, PERMEASE PROTEIN"/>
    <property type="match status" value="1"/>
</dbReference>
<evidence type="ECO:0000256" key="4">
    <source>
        <dbReference type="ARBA" id="ARBA00022989"/>
    </source>
</evidence>
<dbReference type="EMBL" id="DXBM01000067">
    <property type="protein sequence ID" value="HIZ46961.1"/>
    <property type="molecule type" value="Genomic_DNA"/>
</dbReference>
<feature type="transmembrane region" description="Helical" evidence="6">
    <location>
        <begin position="52"/>
        <end position="74"/>
    </location>
</feature>
<dbReference type="GO" id="GO:0005886">
    <property type="term" value="C:plasma membrane"/>
    <property type="evidence" value="ECO:0007669"/>
    <property type="project" value="UniProtKB-SubCell"/>
</dbReference>
<name>A0A9D2F102_9ACTN</name>
<dbReference type="CDD" id="cd06580">
    <property type="entry name" value="TM_PBP1_transp_TpRbsC_like"/>
    <property type="match status" value="1"/>
</dbReference>
<accession>A0A9D2F102</accession>
<keyword evidence="4 6" id="KW-1133">Transmembrane helix</keyword>
<gene>
    <name evidence="7" type="ORF">IAA19_08115</name>
</gene>
<evidence type="ECO:0000256" key="3">
    <source>
        <dbReference type="ARBA" id="ARBA00022692"/>
    </source>
</evidence>
<protein>
    <submittedName>
        <fullName evidence="7">ABC transporter permease</fullName>
    </submittedName>
</protein>
<dbReference type="PANTHER" id="PTHR47089:SF1">
    <property type="entry name" value="GUANOSINE ABC TRANSPORTER PERMEASE PROTEIN NUPP"/>
    <property type="match status" value="1"/>
</dbReference>
<evidence type="ECO:0000256" key="2">
    <source>
        <dbReference type="ARBA" id="ARBA00022475"/>
    </source>
</evidence>
<evidence type="ECO:0000256" key="1">
    <source>
        <dbReference type="ARBA" id="ARBA00004651"/>
    </source>
</evidence>
<dbReference type="AlphaFoldDB" id="A0A9D2F102"/>
<dbReference type="Pfam" id="PF02653">
    <property type="entry name" value="BPD_transp_2"/>
    <property type="match status" value="1"/>
</dbReference>
<evidence type="ECO:0000256" key="6">
    <source>
        <dbReference type="SAM" id="Phobius"/>
    </source>
</evidence>
<organism evidence="7 8">
    <name type="scientific">Candidatus Olsenella pullistercoris</name>
    <dbReference type="NCBI Taxonomy" id="2838712"/>
    <lineage>
        <taxon>Bacteria</taxon>
        <taxon>Bacillati</taxon>
        <taxon>Actinomycetota</taxon>
        <taxon>Coriobacteriia</taxon>
        <taxon>Coriobacteriales</taxon>
        <taxon>Atopobiaceae</taxon>
        <taxon>Olsenella</taxon>
    </lineage>
</organism>
<evidence type="ECO:0000313" key="8">
    <source>
        <dbReference type="Proteomes" id="UP000824062"/>
    </source>
</evidence>
<dbReference type="GO" id="GO:0022857">
    <property type="term" value="F:transmembrane transporter activity"/>
    <property type="evidence" value="ECO:0007669"/>
    <property type="project" value="InterPro"/>
</dbReference>
<keyword evidence="2" id="KW-1003">Cell membrane</keyword>
<reference evidence="7" key="1">
    <citation type="journal article" date="2021" name="PeerJ">
        <title>Extensive microbial diversity within the chicken gut microbiome revealed by metagenomics and culture.</title>
        <authorList>
            <person name="Gilroy R."/>
            <person name="Ravi A."/>
            <person name="Getino M."/>
            <person name="Pursley I."/>
            <person name="Horton D.L."/>
            <person name="Alikhan N.F."/>
            <person name="Baker D."/>
            <person name="Gharbi K."/>
            <person name="Hall N."/>
            <person name="Watson M."/>
            <person name="Adriaenssens E.M."/>
            <person name="Foster-Nyarko E."/>
            <person name="Jarju S."/>
            <person name="Secka A."/>
            <person name="Antonio M."/>
            <person name="Oren A."/>
            <person name="Chaudhuri R.R."/>
            <person name="La Ragione R."/>
            <person name="Hildebrand F."/>
            <person name="Pallen M.J."/>
        </authorList>
    </citation>
    <scope>NUCLEOTIDE SEQUENCE</scope>
    <source>
        <strain evidence="7">ChiHjej12B11-14209</strain>
    </source>
</reference>
<dbReference type="Proteomes" id="UP000824062">
    <property type="component" value="Unassembled WGS sequence"/>
</dbReference>
<feature type="transmembrane region" description="Helical" evidence="6">
    <location>
        <begin position="86"/>
        <end position="102"/>
    </location>
</feature>
<proteinExistence type="predicted"/>
<dbReference type="InterPro" id="IPR001851">
    <property type="entry name" value="ABC_transp_permease"/>
</dbReference>
<feature type="transmembrane region" description="Helical" evidence="6">
    <location>
        <begin position="190"/>
        <end position="208"/>
    </location>
</feature>
<evidence type="ECO:0000256" key="5">
    <source>
        <dbReference type="ARBA" id="ARBA00023136"/>
    </source>
</evidence>
<feature type="transmembrane region" description="Helical" evidence="6">
    <location>
        <begin position="279"/>
        <end position="299"/>
    </location>
</feature>
<sequence>MKLHILGRRLLNSILPVLLAFVVGGIVIVAIGENPFETYAILLEKSLFTSRGFFTTLHYASPLILTGLAIAVTFKANIYNMGVEGSMLLGAFFAGIAGAYLPETLNPLLMQSICLVIGIVCGVLFALVPALLKAYFHVDEMVVTLMLNYALSKVLEFLSTGVFRDVTSGYVCTPVIHENAMFGRIAGLRITPFFFIAIVGFIVMLVVMRRSKLGYEITAMGKNAEFSEATGMRVNRKIIILMVISGVLSGLAGAGWMMSEKFHYTLDFSGSPGLGWDGMLVSLLGGHSPVGVIIAAVLYAALKTGADNINMYSTVPKEIVSVVQALIVLFLAAKFIDERLGVRKQISEMLARRKAAKAGEEA</sequence>
<reference evidence="7" key="2">
    <citation type="submission" date="2021-04" db="EMBL/GenBank/DDBJ databases">
        <authorList>
            <person name="Gilroy R."/>
        </authorList>
    </citation>
    <scope>NUCLEOTIDE SEQUENCE</scope>
    <source>
        <strain evidence="7">ChiHjej12B11-14209</strain>
    </source>
</reference>
<evidence type="ECO:0000313" key="7">
    <source>
        <dbReference type="EMBL" id="HIZ46961.1"/>
    </source>
</evidence>
<keyword evidence="5 6" id="KW-0472">Membrane</keyword>
<keyword evidence="3 6" id="KW-0812">Transmembrane</keyword>
<feature type="transmembrane region" description="Helical" evidence="6">
    <location>
        <begin position="12"/>
        <end position="32"/>
    </location>
</feature>